<comment type="similarity">
    <text evidence="2">Belongs to the HD-ZIP homeobox family. Class III subfamily.</text>
</comment>
<dbReference type="EMBL" id="JACGCM010000760">
    <property type="protein sequence ID" value="KAF6167293.1"/>
    <property type="molecule type" value="Genomic_DNA"/>
</dbReference>
<evidence type="ECO:0000256" key="7">
    <source>
        <dbReference type="ARBA" id="ARBA00023163"/>
    </source>
</evidence>
<dbReference type="Gene3D" id="3.30.530.20">
    <property type="match status" value="1"/>
</dbReference>
<dbReference type="PANTHER" id="PTHR45950:SF1">
    <property type="entry name" value="HOMEOBOX-LEUCINE ZIPPER PROTEIN ATHB-15"/>
    <property type="match status" value="1"/>
</dbReference>
<feature type="domain" description="Homeobox" evidence="12">
    <location>
        <begin position="13"/>
        <end position="77"/>
    </location>
</feature>
<evidence type="ECO:0000256" key="8">
    <source>
        <dbReference type="ARBA" id="ARBA00023242"/>
    </source>
</evidence>
<organism evidence="14 15">
    <name type="scientific">Kingdonia uniflora</name>
    <dbReference type="NCBI Taxonomy" id="39325"/>
    <lineage>
        <taxon>Eukaryota</taxon>
        <taxon>Viridiplantae</taxon>
        <taxon>Streptophyta</taxon>
        <taxon>Embryophyta</taxon>
        <taxon>Tracheophyta</taxon>
        <taxon>Spermatophyta</taxon>
        <taxon>Magnoliopsida</taxon>
        <taxon>Ranunculales</taxon>
        <taxon>Circaeasteraceae</taxon>
        <taxon>Kingdonia</taxon>
    </lineage>
</organism>
<dbReference type="PROSITE" id="PS50071">
    <property type="entry name" value="HOMEOBOX_2"/>
    <property type="match status" value="1"/>
</dbReference>
<evidence type="ECO:0000256" key="1">
    <source>
        <dbReference type="ARBA" id="ARBA00004123"/>
    </source>
</evidence>
<comment type="caution">
    <text evidence="14">The sequence shown here is derived from an EMBL/GenBank/DDBJ whole genome shotgun (WGS) entry which is preliminary data.</text>
</comment>
<dbReference type="Pfam" id="PF08670">
    <property type="entry name" value="MEKHLA"/>
    <property type="match status" value="1"/>
</dbReference>
<dbReference type="CDD" id="cd00086">
    <property type="entry name" value="homeodomain"/>
    <property type="match status" value="1"/>
</dbReference>
<comment type="subcellular location">
    <subcellularLocation>
        <location evidence="1 9 10">Nucleus</location>
    </subcellularLocation>
</comment>
<name>A0A7J7NJL3_9MAGN</name>
<evidence type="ECO:0000259" key="13">
    <source>
        <dbReference type="PROSITE" id="PS50848"/>
    </source>
</evidence>
<evidence type="ECO:0000313" key="14">
    <source>
        <dbReference type="EMBL" id="KAF6167293.1"/>
    </source>
</evidence>
<dbReference type="InterPro" id="IPR013978">
    <property type="entry name" value="MEKHLA"/>
</dbReference>
<evidence type="ECO:0000256" key="11">
    <source>
        <dbReference type="SAM" id="Coils"/>
    </source>
</evidence>
<dbReference type="InterPro" id="IPR023393">
    <property type="entry name" value="START-like_dom_sf"/>
</dbReference>
<proteinExistence type="inferred from homology"/>
<feature type="domain" description="START" evidence="13">
    <location>
        <begin position="150"/>
        <end position="336"/>
    </location>
</feature>
<evidence type="ECO:0000256" key="4">
    <source>
        <dbReference type="ARBA" id="ARBA00023054"/>
    </source>
</evidence>
<dbReference type="SUPFAM" id="SSF46689">
    <property type="entry name" value="Homeodomain-like"/>
    <property type="match status" value="1"/>
</dbReference>
<evidence type="ECO:0000256" key="3">
    <source>
        <dbReference type="ARBA" id="ARBA00023015"/>
    </source>
</evidence>
<evidence type="ECO:0000256" key="6">
    <source>
        <dbReference type="ARBA" id="ARBA00023155"/>
    </source>
</evidence>
<dbReference type="PANTHER" id="PTHR45950">
    <property type="entry name" value="HOMEOBOX-LEUCINE ZIPPER PROTEIN ATHB-14"/>
    <property type="match status" value="1"/>
</dbReference>
<dbReference type="GO" id="GO:0005634">
    <property type="term" value="C:nucleus"/>
    <property type="evidence" value="ECO:0007669"/>
    <property type="project" value="UniProtKB-SubCell"/>
</dbReference>
<evidence type="ECO:0000256" key="5">
    <source>
        <dbReference type="ARBA" id="ARBA00023125"/>
    </source>
</evidence>
<dbReference type="OrthoDB" id="1867783at2759"/>
<keyword evidence="5 9" id="KW-0238">DNA-binding</keyword>
<dbReference type="InterPro" id="IPR001356">
    <property type="entry name" value="HD"/>
</dbReference>
<dbReference type="SUPFAM" id="SSF55961">
    <property type="entry name" value="Bet v1-like"/>
    <property type="match status" value="1"/>
</dbReference>
<dbReference type="InterPro" id="IPR002913">
    <property type="entry name" value="START_lipid-bd_dom"/>
</dbReference>
<feature type="DNA-binding region" description="Homeobox" evidence="9">
    <location>
        <begin position="15"/>
        <end position="78"/>
    </location>
</feature>
<dbReference type="FunFam" id="1.10.10.60:FF:000197">
    <property type="entry name" value="Homeobox-leucine zipper protein REVOLUTA"/>
    <property type="match status" value="1"/>
</dbReference>
<dbReference type="AlphaFoldDB" id="A0A7J7NJL3"/>
<evidence type="ECO:0000313" key="15">
    <source>
        <dbReference type="Proteomes" id="UP000541444"/>
    </source>
</evidence>
<dbReference type="Pfam" id="PF00046">
    <property type="entry name" value="Homeodomain"/>
    <property type="match status" value="1"/>
</dbReference>
<accession>A0A7J7NJL3</accession>
<dbReference type="GO" id="GO:0003700">
    <property type="term" value="F:DNA-binding transcription factor activity"/>
    <property type="evidence" value="ECO:0007669"/>
    <property type="project" value="InterPro"/>
</dbReference>
<feature type="coiled-coil region" evidence="11">
    <location>
        <begin position="73"/>
        <end position="114"/>
    </location>
</feature>
<gene>
    <name evidence="14" type="ORF">GIB67_043154</name>
</gene>
<evidence type="ECO:0000256" key="9">
    <source>
        <dbReference type="PROSITE-ProRule" id="PRU00108"/>
    </source>
</evidence>
<keyword evidence="3" id="KW-0805">Transcription regulation</keyword>
<evidence type="ECO:0000256" key="2">
    <source>
        <dbReference type="ARBA" id="ARBA00010338"/>
    </source>
</evidence>
<evidence type="ECO:0000256" key="10">
    <source>
        <dbReference type="RuleBase" id="RU000682"/>
    </source>
</evidence>
<dbReference type="CDD" id="cd14686">
    <property type="entry name" value="bZIP"/>
    <property type="match status" value="1"/>
</dbReference>
<dbReference type="GO" id="GO:0003677">
    <property type="term" value="F:DNA binding"/>
    <property type="evidence" value="ECO:0007669"/>
    <property type="project" value="UniProtKB-UniRule"/>
</dbReference>
<dbReference type="InterPro" id="IPR044830">
    <property type="entry name" value="HD-Zip_III"/>
</dbReference>
<protein>
    <submittedName>
        <fullName evidence="14">Uncharacterized protein</fullName>
    </submittedName>
</protein>
<dbReference type="Pfam" id="PF01852">
    <property type="entry name" value="START"/>
    <property type="match status" value="1"/>
</dbReference>
<keyword evidence="15" id="KW-1185">Reference proteome</keyword>
<keyword evidence="8 9" id="KW-0539">Nucleus</keyword>
<reference evidence="14 15" key="1">
    <citation type="journal article" date="2020" name="IScience">
        <title>Genome Sequencing of the Endangered Kingdonia uniflora (Circaeasteraceae, Ranunculales) Reveals Potential Mechanisms of Evolutionary Specialization.</title>
        <authorList>
            <person name="Sun Y."/>
            <person name="Deng T."/>
            <person name="Zhang A."/>
            <person name="Moore M.J."/>
            <person name="Landis J.B."/>
            <person name="Lin N."/>
            <person name="Zhang H."/>
            <person name="Zhang X."/>
            <person name="Huang J."/>
            <person name="Zhang X."/>
            <person name="Sun H."/>
            <person name="Wang H."/>
        </authorList>
    </citation>
    <scope>NUCLEOTIDE SEQUENCE [LARGE SCALE GENOMIC DNA]</scope>
    <source>
        <strain evidence="14">TB1705</strain>
        <tissue evidence="14">Leaf</tissue>
    </source>
</reference>
<keyword evidence="4 11" id="KW-0175">Coiled coil</keyword>
<dbReference type="CDD" id="cd08875">
    <property type="entry name" value="START_ArGLABRA2_like"/>
    <property type="match status" value="1"/>
</dbReference>
<dbReference type="PROSITE" id="PS50848">
    <property type="entry name" value="START"/>
    <property type="match status" value="1"/>
</dbReference>
<dbReference type="Gene3D" id="1.10.10.60">
    <property type="entry name" value="Homeodomain-like"/>
    <property type="match status" value="1"/>
</dbReference>
<dbReference type="SMART" id="SM00389">
    <property type="entry name" value="HOX"/>
    <property type="match status" value="1"/>
</dbReference>
<dbReference type="InterPro" id="IPR009057">
    <property type="entry name" value="Homeodomain-like_sf"/>
</dbReference>
<keyword evidence="7" id="KW-0804">Transcription</keyword>
<sequence>MMVVTSCKDGKSGLDNGKYVRYTPEQVEALERVYHECPKPSSVRRQQLIRECPILSNIEPKQIKVWFQNRRCREKQRKEASRLQAVNRKLSAMNKLLMEENDRLQKQVSQLVYENGFFRQQTTTLATTDTSCDSVVTSGQHHLTPQHPPRDASPAGLLSIAEETLTEFLSKATGTAVEWVQMPGMKPGPDSIGIIAISHGCTGVAARACGLVGLEPTRVAEILKDRPSWFRDCRSVDVLNALPTGNGGTIELLYMQLYAPTTLASARDFWLLRYTSVLEDGSLVVCERSLSPTQGGPSMPPVQHFVRAEMLPSGYLIRPCEGGGSIIHIVDHMDLEALRQLRQIAQEVSQPTVTGWGRRPAALRSLSQRLSRGFNEALNGFTDEGWTTMGSDGMDDITILVNLSPGKINGQNTGFANGFPAVSNTVMCAKASMLLQNVPPAILMRFLREHRSEWADSNIDAYSAAAIKAGPCILPVSRVGNFGGQFLEVIKLENIGHCPEDSIMSRDMFLLQVCSGMDDNSVGTCAELIFAPIDSSFADDAPLLPSGFRILPVDFTVDASSPNRTLDLASALEIGPTGNRASGDNSGNCASMRSVMTLAFQFAFESHLQENVASMARQYIRSIISSVQRVALALSPSLLNSHSGLRAPAGSHESHTLARWICHSYRCYFGVDLLKPTSEGSESIFNTLWHNSDAIMCCSLKALPVFNFSNKAGVDMLETSLLGLQNITLEKIFDDHGRKTLCAEFPLIMQQGFACLQGGICLSSMGRPVSYERAVAWKVLNEEENAHCICFMFVNWSFV</sequence>
<keyword evidence="6 9" id="KW-0371">Homeobox</keyword>
<evidence type="ECO:0000259" key="12">
    <source>
        <dbReference type="PROSITE" id="PS50071"/>
    </source>
</evidence>
<dbReference type="GO" id="GO:0008289">
    <property type="term" value="F:lipid binding"/>
    <property type="evidence" value="ECO:0007669"/>
    <property type="project" value="InterPro"/>
</dbReference>
<dbReference type="Proteomes" id="UP000541444">
    <property type="component" value="Unassembled WGS sequence"/>
</dbReference>
<dbReference type="SMART" id="SM00234">
    <property type="entry name" value="START"/>
    <property type="match status" value="1"/>
</dbReference>